<evidence type="ECO:0000259" key="1">
    <source>
        <dbReference type="Pfam" id="PF07796"/>
    </source>
</evidence>
<dbReference type="EMBL" id="JANFZH010000001">
    <property type="protein sequence ID" value="MCQ4838333.1"/>
    <property type="molecule type" value="Genomic_DNA"/>
</dbReference>
<protein>
    <submittedName>
        <fullName evidence="2">DUF1638 domain-containing protein</fullName>
    </submittedName>
</protein>
<feature type="domain" description="DUF1638" evidence="1">
    <location>
        <begin position="30"/>
        <end position="213"/>
    </location>
</feature>
<accession>A0ABT1RUP5</accession>
<dbReference type="Pfam" id="PF07796">
    <property type="entry name" value="DUF1638"/>
    <property type="match status" value="1"/>
</dbReference>
<reference evidence="2 3" key="1">
    <citation type="submission" date="2022-06" db="EMBL/GenBank/DDBJ databases">
        <title>Isolation of gut microbiota from human fecal samples.</title>
        <authorList>
            <person name="Pamer E.G."/>
            <person name="Barat B."/>
            <person name="Waligurski E."/>
            <person name="Medina S."/>
            <person name="Paddock L."/>
            <person name="Mostad J."/>
        </authorList>
    </citation>
    <scope>NUCLEOTIDE SEQUENCE [LARGE SCALE GENOMIC DNA]</scope>
    <source>
        <strain evidence="2 3">DFI.9.73</strain>
    </source>
</reference>
<dbReference type="RefSeq" id="WP_066863748.1">
    <property type="nucleotide sequence ID" value="NZ_CABKVV010000013.1"/>
</dbReference>
<comment type="caution">
    <text evidence="2">The sequence shown here is derived from an EMBL/GenBank/DDBJ whole genome shotgun (WGS) entry which is preliminary data.</text>
</comment>
<gene>
    <name evidence="2" type="ORF">NE695_00210</name>
</gene>
<proteinExistence type="predicted"/>
<evidence type="ECO:0000313" key="3">
    <source>
        <dbReference type="Proteomes" id="UP001524473"/>
    </source>
</evidence>
<dbReference type="InterPro" id="IPR012437">
    <property type="entry name" value="DUF1638"/>
</dbReference>
<keyword evidence="3" id="KW-1185">Reference proteome</keyword>
<dbReference type="Proteomes" id="UP001524473">
    <property type="component" value="Unassembled WGS sequence"/>
</dbReference>
<sequence length="243" mass="27853">MILHLIACQVFYREVSYLASQSKQITSVSWMPQGMHDTPDLLRKNLQSEIDRLDLALENGTLRHRPDYLLLCYGLCSNGVAGLSSRHYPLVIPRTDDCIGIFLGSQARYLREFSRYPGTYWLNNGWLEAASLPGSQNPEQQRQAYAEQYGEENADFLLEQQTAWVRQYSACGYITSQVCDLAPYREEAKDVAQRNHWNFREIPGDITFLARLLDGDFREEEVLLCPPGKTVTPSYDAKKLTFL</sequence>
<evidence type="ECO:0000313" key="2">
    <source>
        <dbReference type="EMBL" id="MCQ4838333.1"/>
    </source>
</evidence>
<dbReference type="GeneID" id="90532379"/>
<name>A0ABT1RUP5_9FIRM</name>
<organism evidence="2 3">
    <name type="scientific">Neglectibacter timonensis</name>
    <dbReference type="NCBI Taxonomy" id="1776382"/>
    <lineage>
        <taxon>Bacteria</taxon>
        <taxon>Bacillati</taxon>
        <taxon>Bacillota</taxon>
        <taxon>Clostridia</taxon>
        <taxon>Eubacteriales</taxon>
        <taxon>Oscillospiraceae</taxon>
        <taxon>Neglectibacter</taxon>
    </lineage>
</organism>